<dbReference type="InterPro" id="IPR006311">
    <property type="entry name" value="TAT_signal"/>
</dbReference>
<keyword evidence="3" id="KW-1185">Reference proteome</keyword>
<dbReference type="GO" id="GO:0005975">
    <property type="term" value="P:carbohydrate metabolic process"/>
    <property type="evidence" value="ECO:0007669"/>
    <property type="project" value="InterPro"/>
</dbReference>
<gene>
    <name evidence="2" type="ORF">C1I95_28605</name>
</gene>
<proteinExistence type="predicted"/>
<dbReference type="PANTHER" id="PTHR10587">
    <property type="entry name" value="GLYCOSYL TRANSFERASE-RELATED"/>
    <property type="match status" value="1"/>
</dbReference>
<dbReference type="Proteomes" id="UP000248924">
    <property type="component" value="Unassembled WGS sequence"/>
</dbReference>
<reference evidence="2 3" key="1">
    <citation type="submission" date="2018-01" db="EMBL/GenBank/DDBJ databases">
        <title>Draft genome sequence of Jishengella sp. NA12.</title>
        <authorList>
            <person name="Sahin N."/>
            <person name="Ay H."/>
            <person name="Saygin H."/>
        </authorList>
    </citation>
    <scope>NUCLEOTIDE SEQUENCE [LARGE SCALE GENOMIC DNA]</scope>
    <source>
        <strain evidence="2 3">NA12</strain>
    </source>
</reference>
<protein>
    <submittedName>
        <fullName evidence="2">Polysaccharide deacetylase family protein</fullName>
    </submittedName>
</protein>
<comment type="caution">
    <text evidence="2">The sequence shown here is derived from an EMBL/GenBank/DDBJ whole genome shotgun (WGS) entry which is preliminary data.</text>
</comment>
<name>A0A2W2DZY4_9ACTN</name>
<dbReference type="PANTHER" id="PTHR10587:SF137">
    <property type="entry name" value="4-DEOXY-4-FORMAMIDO-L-ARABINOSE-PHOSPHOUNDECAPRENOL DEFORMYLASE ARND-RELATED"/>
    <property type="match status" value="1"/>
</dbReference>
<evidence type="ECO:0000313" key="3">
    <source>
        <dbReference type="Proteomes" id="UP000248924"/>
    </source>
</evidence>
<sequence length="266" mass="29054">MAGLRRSRRRDLLRGGALVTFGAGLGVVGFAEAADVADRKLPVRGGAASAVVPGHPDLLGGGRLEMNWLVRTERKLVALTFDDGPGPNWTPMVLDTLHQHGVSATFFMVGERARKHGELVRGRLAGHEVGSHSWAHHDLARLSYEEACEDLARTHRELVALTGQEPRLLRPPYGHLAGSTTAAAVRMGYQVVLWSQQMQEADFPGDPAGQARRIIADMQPGTILLAHDVGERHRLVSLRALPEIIDQLRARGYEFVTVSQLLAVRQ</sequence>
<dbReference type="OrthoDB" id="3864432at2"/>
<dbReference type="GO" id="GO:0016810">
    <property type="term" value="F:hydrolase activity, acting on carbon-nitrogen (but not peptide) bonds"/>
    <property type="evidence" value="ECO:0007669"/>
    <property type="project" value="InterPro"/>
</dbReference>
<dbReference type="Gene3D" id="3.20.20.370">
    <property type="entry name" value="Glycoside hydrolase/deacetylase"/>
    <property type="match status" value="1"/>
</dbReference>
<dbReference type="InterPro" id="IPR050248">
    <property type="entry name" value="Polysacc_deacetylase_ArnD"/>
</dbReference>
<evidence type="ECO:0000313" key="2">
    <source>
        <dbReference type="EMBL" id="PZG09819.1"/>
    </source>
</evidence>
<evidence type="ECO:0000259" key="1">
    <source>
        <dbReference type="PROSITE" id="PS51677"/>
    </source>
</evidence>
<dbReference type="CDD" id="cd10959">
    <property type="entry name" value="CE4_NodB_like_3"/>
    <property type="match status" value="1"/>
</dbReference>
<dbReference type="InterPro" id="IPR002509">
    <property type="entry name" value="NODB_dom"/>
</dbReference>
<feature type="domain" description="NodB homology" evidence="1">
    <location>
        <begin position="75"/>
        <end position="256"/>
    </location>
</feature>
<organism evidence="2 3">
    <name type="scientific">Micromonospora craterilacus</name>
    <dbReference type="NCBI Taxonomy" id="1655439"/>
    <lineage>
        <taxon>Bacteria</taxon>
        <taxon>Bacillati</taxon>
        <taxon>Actinomycetota</taxon>
        <taxon>Actinomycetes</taxon>
        <taxon>Micromonosporales</taxon>
        <taxon>Micromonosporaceae</taxon>
        <taxon>Micromonospora</taxon>
    </lineage>
</organism>
<dbReference type="Pfam" id="PF01522">
    <property type="entry name" value="Polysacc_deac_1"/>
    <property type="match status" value="1"/>
</dbReference>
<dbReference type="AlphaFoldDB" id="A0A2W2DZY4"/>
<dbReference type="SUPFAM" id="SSF88713">
    <property type="entry name" value="Glycoside hydrolase/deacetylase"/>
    <property type="match status" value="1"/>
</dbReference>
<dbReference type="InterPro" id="IPR011330">
    <property type="entry name" value="Glyco_hydro/deAcase_b/a-brl"/>
</dbReference>
<dbReference type="PROSITE" id="PS51318">
    <property type="entry name" value="TAT"/>
    <property type="match status" value="1"/>
</dbReference>
<dbReference type="PROSITE" id="PS51677">
    <property type="entry name" value="NODB"/>
    <property type="match status" value="1"/>
</dbReference>
<accession>A0A2W2DZY4</accession>
<dbReference type="EMBL" id="POTY01000261">
    <property type="protein sequence ID" value="PZG09819.1"/>
    <property type="molecule type" value="Genomic_DNA"/>
</dbReference>